<dbReference type="HOGENOM" id="CLU_2010797_0_0_10"/>
<dbReference type="Pfam" id="PF01381">
    <property type="entry name" value="HTH_3"/>
    <property type="match status" value="1"/>
</dbReference>
<dbReference type="STRING" id="866536.Belba_2539"/>
<feature type="domain" description="HTH cro/C1-type" evidence="1">
    <location>
        <begin position="25"/>
        <end position="75"/>
    </location>
</feature>
<organism evidence="2 3">
    <name type="scientific">Belliella baltica (strain DSM 15883 / CIP 108006 / LMG 21964 / BA134)</name>
    <dbReference type="NCBI Taxonomy" id="866536"/>
    <lineage>
        <taxon>Bacteria</taxon>
        <taxon>Pseudomonadati</taxon>
        <taxon>Bacteroidota</taxon>
        <taxon>Cytophagia</taxon>
        <taxon>Cytophagales</taxon>
        <taxon>Cyclobacteriaceae</taxon>
        <taxon>Belliella</taxon>
    </lineage>
</organism>
<dbReference type="PROSITE" id="PS50943">
    <property type="entry name" value="HTH_CROC1"/>
    <property type="match status" value="1"/>
</dbReference>
<evidence type="ECO:0000313" key="2">
    <source>
        <dbReference type="EMBL" id="AFL85092.1"/>
    </source>
</evidence>
<evidence type="ECO:0000313" key="3">
    <source>
        <dbReference type="Proteomes" id="UP000006050"/>
    </source>
</evidence>
<keyword evidence="3" id="KW-1185">Reference proteome</keyword>
<dbReference type="Proteomes" id="UP000006050">
    <property type="component" value="Chromosome"/>
</dbReference>
<proteinExistence type="predicted"/>
<dbReference type="OrthoDB" id="1122522at2"/>
<dbReference type="SUPFAM" id="SSF47413">
    <property type="entry name" value="lambda repressor-like DNA-binding domains"/>
    <property type="match status" value="1"/>
</dbReference>
<protein>
    <submittedName>
        <fullName evidence="2">Putative transcriptional regulator</fullName>
    </submittedName>
</protein>
<dbReference type="eggNOG" id="COG1396">
    <property type="taxonomic scope" value="Bacteria"/>
</dbReference>
<gene>
    <name evidence="2" type="ordered locus">Belba_2539</name>
</gene>
<name>I3Z774_BELBD</name>
<sequence length="132" mass="14952">MGENEDSGFTVLENKSIGRNFSMFRKLRDKKAIEVADYLGLKEAAYTKYERGESKITIDMIQSVAEFLNVDPLQIISSQPGHIIEHLTNSPVSINSSNNTTSINDKQTEVMMKMMESMMQMNEAIRKILEGK</sequence>
<dbReference type="AlphaFoldDB" id="I3Z774"/>
<dbReference type="Gene3D" id="1.10.260.40">
    <property type="entry name" value="lambda repressor-like DNA-binding domains"/>
    <property type="match status" value="1"/>
</dbReference>
<reference evidence="3" key="1">
    <citation type="submission" date="2012-06" db="EMBL/GenBank/DDBJ databases">
        <title>The complete genome of Belliella baltica DSM 15883.</title>
        <authorList>
            <person name="Lucas S."/>
            <person name="Copeland A."/>
            <person name="Lapidus A."/>
            <person name="Goodwin L."/>
            <person name="Pitluck S."/>
            <person name="Peters L."/>
            <person name="Mikhailova N."/>
            <person name="Davenport K."/>
            <person name="Kyrpides N."/>
            <person name="Mavromatis K."/>
            <person name="Pagani I."/>
            <person name="Ivanova N."/>
            <person name="Ovchinnikova G."/>
            <person name="Zeytun A."/>
            <person name="Detter J.C."/>
            <person name="Han C."/>
            <person name="Land M."/>
            <person name="Hauser L."/>
            <person name="Markowitz V."/>
            <person name="Cheng J.-F."/>
            <person name="Hugenholtz P."/>
            <person name="Woyke T."/>
            <person name="Wu D."/>
            <person name="Tindall B."/>
            <person name="Pomrenke H."/>
            <person name="Brambilla E."/>
            <person name="Klenk H.-P."/>
            <person name="Eisen J.A."/>
        </authorList>
    </citation>
    <scope>NUCLEOTIDE SEQUENCE [LARGE SCALE GENOMIC DNA]</scope>
    <source>
        <strain evidence="3">DSM 15883 / CIP 108006 / LMG 21964 / BA134</strain>
    </source>
</reference>
<accession>I3Z774</accession>
<dbReference type="SMART" id="SM00530">
    <property type="entry name" value="HTH_XRE"/>
    <property type="match status" value="1"/>
</dbReference>
<dbReference type="PATRIC" id="fig|866536.3.peg.2622"/>
<dbReference type="KEGG" id="bbd:Belba_2539"/>
<dbReference type="InterPro" id="IPR001387">
    <property type="entry name" value="Cro/C1-type_HTH"/>
</dbReference>
<dbReference type="CDD" id="cd00093">
    <property type="entry name" value="HTH_XRE"/>
    <property type="match status" value="1"/>
</dbReference>
<dbReference type="EMBL" id="CP003281">
    <property type="protein sequence ID" value="AFL85092.1"/>
    <property type="molecule type" value="Genomic_DNA"/>
</dbReference>
<evidence type="ECO:0000259" key="1">
    <source>
        <dbReference type="PROSITE" id="PS50943"/>
    </source>
</evidence>
<dbReference type="GO" id="GO:0003677">
    <property type="term" value="F:DNA binding"/>
    <property type="evidence" value="ECO:0007669"/>
    <property type="project" value="InterPro"/>
</dbReference>
<dbReference type="InterPro" id="IPR010982">
    <property type="entry name" value="Lambda_DNA-bd_dom_sf"/>
</dbReference>